<keyword evidence="2" id="KW-1185">Reference proteome</keyword>
<comment type="caution">
    <text evidence="1">The sequence shown here is derived from an EMBL/GenBank/DDBJ whole genome shotgun (WGS) entry which is preliminary data.</text>
</comment>
<dbReference type="RefSeq" id="WP_036097674.1">
    <property type="nucleotide sequence ID" value="NZ_AODF01000024.1"/>
</dbReference>
<dbReference type="SFLD" id="SFLDG01144">
    <property type="entry name" value="C2.B.4:_PGP_Like"/>
    <property type="match status" value="1"/>
</dbReference>
<proteinExistence type="predicted"/>
<dbReference type="SFLD" id="SFLDG01140">
    <property type="entry name" value="C2.B:_Phosphomannomutase_and_P"/>
    <property type="match status" value="1"/>
</dbReference>
<keyword evidence="1" id="KW-0378">Hydrolase</keyword>
<dbReference type="InterPro" id="IPR006379">
    <property type="entry name" value="HAD-SF_hydro_IIB"/>
</dbReference>
<accession>A0ABN0RDS2</accession>
<dbReference type="InterPro" id="IPR036412">
    <property type="entry name" value="HAD-like_sf"/>
</dbReference>
<dbReference type="InterPro" id="IPR023214">
    <property type="entry name" value="HAD_sf"/>
</dbReference>
<sequence length="267" mass="29723">MIKLVAVDMDGTFLDDSKKYDDERFKRIFEVMQYRDAEFVVASGNQYVQLVQFFEEIKSRITFVSDNGALITRNGKEIFSGTFKRSDVARVAKVLEERTEFQAVLCGKKGAYVLDSVSDQFIESIRFYCPVLEKVADYSEIDDEILKFALACPEEETERLLLELHGEISEIAIPVSSGHGSIDLIQPGLHKGNALQFLIDYLGLAKENVMAFGDGGNDIEMLELAGASFAMANAPEKVKKAAKYTALSNNDAGVLNELEKTFVVSKI</sequence>
<protein>
    <submittedName>
        <fullName evidence="1">Cof family hydrolase</fullName>
    </submittedName>
</protein>
<evidence type="ECO:0000313" key="2">
    <source>
        <dbReference type="Proteomes" id="UP000019249"/>
    </source>
</evidence>
<dbReference type="Gene3D" id="3.40.50.1000">
    <property type="entry name" value="HAD superfamily/HAD-like"/>
    <property type="match status" value="1"/>
</dbReference>
<dbReference type="SUPFAM" id="SSF56784">
    <property type="entry name" value="HAD-like"/>
    <property type="match status" value="1"/>
</dbReference>
<dbReference type="Proteomes" id="UP000019249">
    <property type="component" value="Unassembled WGS sequence"/>
</dbReference>
<organism evidence="1 2">
    <name type="scientific">Listeria floridensis FSL S10-1187</name>
    <dbReference type="NCBI Taxonomy" id="1265817"/>
    <lineage>
        <taxon>Bacteria</taxon>
        <taxon>Bacillati</taxon>
        <taxon>Bacillota</taxon>
        <taxon>Bacilli</taxon>
        <taxon>Bacillales</taxon>
        <taxon>Listeriaceae</taxon>
        <taxon>Listeria</taxon>
    </lineage>
</organism>
<dbReference type="InterPro" id="IPR000150">
    <property type="entry name" value="Cof"/>
</dbReference>
<dbReference type="PANTHER" id="PTHR10000">
    <property type="entry name" value="PHOSPHOSERINE PHOSPHATASE"/>
    <property type="match status" value="1"/>
</dbReference>
<dbReference type="NCBIfam" id="TIGR01484">
    <property type="entry name" value="HAD-SF-IIB"/>
    <property type="match status" value="1"/>
</dbReference>
<name>A0ABN0RDS2_9LIST</name>
<dbReference type="PROSITE" id="PS01229">
    <property type="entry name" value="COF_2"/>
    <property type="match status" value="1"/>
</dbReference>
<dbReference type="PANTHER" id="PTHR10000:SF53">
    <property type="entry name" value="5-AMINO-6-(5-PHOSPHO-D-RIBITYLAMINO)URACIL PHOSPHATASE YBJI-RELATED"/>
    <property type="match status" value="1"/>
</dbReference>
<dbReference type="Gene3D" id="3.30.1240.10">
    <property type="match status" value="1"/>
</dbReference>
<dbReference type="EMBL" id="AODF01000024">
    <property type="protein sequence ID" value="EUJ30263.1"/>
    <property type="molecule type" value="Genomic_DNA"/>
</dbReference>
<evidence type="ECO:0000313" key="1">
    <source>
        <dbReference type="EMBL" id="EUJ30263.1"/>
    </source>
</evidence>
<dbReference type="SFLD" id="SFLDS00003">
    <property type="entry name" value="Haloacid_Dehalogenase"/>
    <property type="match status" value="1"/>
</dbReference>
<dbReference type="CDD" id="cd07518">
    <property type="entry name" value="HAD_YbiV-Like"/>
    <property type="match status" value="1"/>
</dbReference>
<dbReference type="NCBIfam" id="TIGR00099">
    <property type="entry name" value="Cof-subfamily"/>
    <property type="match status" value="1"/>
</dbReference>
<gene>
    <name evidence="1" type="ORF">MFLO_10578</name>
</gene>
<dbReference type="Pfam" id="PF08282">
    <property type="entry name" value="Hydrolase_3"/>
    <property type="match status" value="1"/>
</dbReference>
<dbReference type="GO" id="GO:0016787">
    <property type="term" value="F:hydrolase activity"/>
    <property type="evidence" value="ECO:0007669"/>
    <property type="project" value="UniProtKB-KW"/>
</dbReference>
<reference evidence="1 2" key="1">
    <citation type="journal article" date="2014" name="Int. J. Syst. Evol. Microbiol.">
        <title>Listeria floridensis sp. nov., Listeria aquatica sp. nov., Listeria cornellensis sp. nov., Listeria riparia sp. nov. and Listeria grandensis sp. nov., from agricultural and natural environments.</title>
        <authorList>
            <person name="den Bakker H.C."/>
            <person name="Warchocki S."/>
            <person name="Wright E.M."/>
            <person name="Allred A.F."/>
            <person name="Ahlstrom C."/>
            <person name="Manuel C.S."/>
            <person name="Stasiewicz M.J."/>
            <person name="Burrell A."/>
            <person name="Roof S."/>
            <person name="Strawn L."/>
            <person name="Fortes E.D."/>
            <person name="Nightingale K.K."/>
            <person name="Kephart D."/>
            <person name="Wiedmann M."/>
        </authorList>
    </citation>
    <scope>NUCLEOTIDE SEQUENCE [LARGE SCALE GENOMIC DNA]</scope>
    <source>
        <strain evidence="1 2">FSL S10-1187</strain>
    </source>
</reference>